<evidence type="ECO:0000256" key="1">
    <source>
        <dbReference type="ARBA" id="ARBA00001947"/>
    </source>
</evidence>
<dbReference type="Proteomes" id="UP001596500">
    <property type="component" value="Unassembled WGS sequence"/>
</dbReference>
<reference evidence="8" key="1">
    <citation type="journal article" date="2019" name="Int. J. Syst. Evol. Microbiol.">
        <title>The Global Catalogue of Microorganisms (GCM) 10K type strain sequencing project: providing services to taxonomists for standard genome sequencing and annotation.</title>
        <authorList>
            <consortium name="The Broad Institute Genomics Platform"/>
            <consortium name="The Broad Institute Genome Sequencing Center for Infectious Disease"/>
            <person name="Wu L."/>
            <person name="Ma J."/>
        </authorList>
    </citation>
    <scope>NUCLEOTIDE SEQUENCE [LARGE SCALE GENOMIC DNA]</scope>
    <source>
        <strain evidence="8">CGMCC 1.12942</strain>
    </source>
</reference>
<dbReference type="InterPro" id="IPR001765">
    <property type="entry name" value="Carbonic_anhydrase"/>
</dbReference>
<dbReference type="PANTHER" id="PTHR43175">
    <property type="entry name" value="CARBONIC ANHYDRASE"/>
    <property type="match status" value="1"/>
</dbReference>
<evidence type="ECO:0000256" key="6">
    <source>
        <dbReference type="ARBA" id="ARBA00048348"/>
    </source>
</evidence>
<comment type="similarity">
    <text evidence="2">Belongs to the beta-class carbonic anhydrase family.</text>
</comment>
<dbReference type="SUPFAM" id="SSF53056">
    <property type="entry name" value="beta-carbonic anhydrase, cab"/>
    <property type="match status" value="1"/>
</dbReference>
<protein>
    <recommendedName>
        <fullName evidence="3">carbonic anhydrase</fullName>
        <ecNumber evidence="3">4.2.1.1</ecNumber>
    </recommendedName>
</protein>
<evidence type="ECO:0000313" key="7">
    <source>
        <dbReference type="EMBL" id="MFC7443016.1"/>
    </source>
</evidence>
<dbReference type="Pfam" id="PF00484">
    <property type="entry name" value="Pro_CA"/>
    <property type="match status" value="1"/>
</dbReference>
<dbReference type="EMBL" id="JBHTBW010000070">
    <property type="protein sequence ID" value="MFC7443016.1"/>
    <property type="molecule type" value="Genomic_DNA"/>
</dbReference>
<dbReference type="Gene3D" id="3.40.1050.10">
    <property type="entry name" value="Carbonic anhydrase"/>
    <property type="match status" value="1"/>
</dbReference>
<organism evidence="7 8">
    <name type="scientific">Laceyella putida</name>
    <dbReference type="NCBI Taxonomy" id="110101"/>
    <lineage>
        <taxon>Bacteria</taxon>
        <taxon>Bacillati</taxon>
        <taxon>Bacillota</taxon>
        <taxon>Bacilli</taxon>
        <taxon>Bacillales</taxon>
        <taxon>Thermoactinomycetaceae</taxon>
        <taxon>Laceyella</taxon>
    </lineage>
</organism>
<keyword evidence="4" id="KW-0479">Metal-binding</keyword>
<comment type="catalytic activity">
    <reaction evidence="6">
        <text>hydrogencarbonate + H(+) = CO2 + H2O</text>
        <dbReference type="Rhea" id="RHEA:10748"/>
        <dbReference type="ChEBI" id="CHEBI:15377"/>
        <dbReference type="ChEBI" id="CHEBI:15378"/>
        <dbReference type="ChEBI" id="CHEBI:16526"/>
        <dbReference type="ChEBI" id="CHEBI:17544"/>
        <dbReference type="EC" id="4.2.1.1"/>
    </reaction>
</comment>
<dbReference type="InterPro" id="IPR036874">
    <property type="entry name" value="Carbonic_anhydrase_sf"/>
</dbReference>
<name>A0ABW2RQC6_9BACL</name>
<evidence type="ECO:0000256" key="2">
    <source>
        <dbReference type="ARBA" id="ARBA00006217"/>
    </source>
</evidence>
<proteinExistence type="inferred from homology"/>
<comment type="caution">
    <text evidence="7">The sequence shown here is derived from an EMBL/GenBank/DDBJ whole genome shotgun (WGS) entry which is preliminary data.</text>
</comment>
<dbReference type="PANTHER" id="PTHR43175:SF3">
    <property type="entry name" value="CARBON DISULFIDE HYDROLASE"/>
    <property type="match status" value="1"/>
</dbReference>
<dbReference type="EC" id="4.2.1.1" evidence="3"/>
<accession>A0ABW2RQC6</accession>
<evidence type="ECO:0000256" key="4">
    <source>
        <dbReference type="ARBA" id="ARBA00022723"/>
    </source>
</evidence>
<keyword evidence="5" id="KW-0862">Zinc</keyword>
<comment type="cofactor">
    <cofactor evidence="1">
        <name>Zn(2+)</name>
        <dbReference type="ChEBI" id="CHEBI:29105"/>
    </cofactor>
</comment>
<sequence>MDFLAAVLKFNENFISGTTSDATSSLPYKKIVVLTCLEANLSALLSKATGLKNDQMHIIEIAGVKISNPNDSVMRSIILSICKQNAEEIWVIGHDGCSMENMDPSEILNNIIQERKQNTLLTLKDSGIDLEEWLNACGDEAENVRKSVETIRNHPLVPKNVLVHGLMMDQTSGKLNVIMRDEKEPR</sequence>
<dbReference type="SMART" id="SM00947">
    <property type="entry name" value="Pro_CA"/>
    <property type="match status" value="1"/>
</dbReference>
<keyword evidence="8" id="KW-1185">Reference proteome</keyword>
<evidence type="ECO:0000313" key="8">
    <source>
        <dbReference type="Proteomes" id="UP001596500"/>
    </source>
</evidence>
<dbReference type="CDD" id="cd03379">
    <property type="entry name" value="beta_CA_cladeD"/>
    <property type="match status" value="1"/>
</dbReference>
<dbReference type="RefSeq" id="WP_379867301.1">
    <property type="nucleotide sequence ID" value="NZ_JBHTBW010000070.1"/>
</dbReference>
<evidence type="ECO:0000256" key="5">
    <source>
        <dbReference type="ARBA" id="ARBA00022833"/>
    </source>
</evidence>
<gene>
    <name evidence="7" type="ORF">ACFQNG_18260</name>
</gene>
<evidence type="ECO:0000256" key="3">
    <source>
        <dbReference type="ARBA" id="ARBA00012925"/>
    </source>
</evidence>